<dbReference type="GO" id="GO:0016020">
    <property type="term" value="C:membrane"/>
    <property type="evidence" value="ECO:0007669"/>
    <property type="project" value="TreeGrafter"/>
</dbReference>
<organism evidence="4 5">
    <name type="scientific">Funneliformis mosseae</name>
    <name type="common">Endomycorrhizal fungus</name>
    <name type="synonym">Glomus mosseae</name>
    <dbReference type="NCBI Taxonomy" id="27381"/>
    <lineage>
        <taxon>Eukaryota</taxon>
        <taxon>Fungi</taxon>
        <taxon>Fungi incertae sedis</taxon>
        <taxon>Mucoromycota</taxon>
        <taxon>Glomeromycotina</taxon>
        <taxon>Glomeromycetes</taxon>
        <taxon>Glomerales</taxon>
        <taxon>Glomeraceae</taxon>
        <taxon>Funneliformis</taxon>
    </lineage>
</organism>
<evidence type="ECO:0000256" key="1">
    <source>
        <dbReference type="PROSITE-ProRule" id="PRU01006"/>
    </source>
</evidence>
<dbReference type="PANTHER" id="PTHR12894:SF27">
    <property type="entry name" value="TRANSFORMING GROWTH FACTOR-BETA RECEPTOR-ASSOCIATED PROTEIN 1"/>
    <property type="match status" value="1"/>
</dbReference>
<dbReference type="InterPro" id="IPR032914">
    <property type="entry name" value="Vam6/VPS39/TRAP1"/>
</dbReference>
<dbReference type="Pfam" id="PF10367">
    <property type="entry name" value="zf-Vps39_C"/>
    <property type="match status" value="1"/>
</dbReference>
<dbReference type="Proteomes" id="UP000789375">
    <property type="component" value="Unassembled WGS sequence"/>
</dbReference>
<evidence type="ECO:0000259" key="3">
    <source>
        <dbReference type="Pfam" id="PF10367"/>
    </source>
</evidence>
<dbReference type="AlphaFoldDB" id="A0A9N8V7D7"/>
<feature type="domain" description="Vacuolar sorting protein 39/Transforming growth factor beta receptor-associated" evidence="2">
    <location>
        <begin position="327"/>
        <end position="428"/>
    </location>
</feature>
<dbReference type="GO" id="GO:0005737">
    <property type="term" value="C:cytoplasm"/>
    <property type="evidence" value="ECO:0007669"/>
    <property type="project" value="TreeGrafter"/>
</dbReference>
<feature type="domain" description="Vacuolar sorting protein 39/Transforming growth factor beta receptor-associated zinc finger" evidence="3">
    <location>
        <begin position="706"/>
        <end position="742"/>
    </location>
</feature>
<dbReference type="GO" id="GO:0006886">
    <property type="term" value="P:intracellular protein transport"/>
    <property type="evidence" value="ECO:0007669"/>
    <property type="project" value="UniProtKB-UniRule"/>
</dbReference>
<name>A0A9N8V7D7_FUNMO</name>
<proteinExistence type="predicted"/>
<dbReference type="PROSITE" id="PS50236">
    <property type="entry name" value="CHCR"/>
    <property type="match status" value="1"/>
</dbReference>
<feature type="repeat" description="CHCR" evidence="1">
    <location>
        <begin position="444"/>
        <end position="625"/>
    </location>
</feature>
<dbReference type="PANTHER" id="PTHR12894">
    <property type="entry name" value="CNH DOMAIN CONTAINING"/>
    <property type="match status" value="1"/>
</dbReference>
<evidence type="ECO:0000313" key="4">
    <source>
        <dbReference type="EMBL" id="CAG8439841.1"/>
    </source>
</evidence>
<dbReference type="Pfam" id="PF10366">
    <property type="entry name" value="Vps39_1"/>
    <property type="match status" value="1"/>
</dbReference>
<dbReference type="InterPro" id="IPR019452">
    <property type="entry name" value="VPS39/TGF_beta_rcpt-assoc_1"/>
</dbReference>
<reference evidence="4" key="1">
    <citation type="submission" date="2021-06" db="EMBL/GenBank/DDBJ databases">
        <authorList>
            <person name="Kallberg Y."/>
            <person name="Tangrot J."/>
            <person name="Rosling A."/>
        </authorList>
    </citation>
    <scope>NUCLEOTIDE SEQUENCE</scope>
    <source>
        <strain evidence="4">87-6 pot B 2015</strain>
    </source>
</reference>
<dbReference type="InterPro" id="IPR019453">
    <property type="entry name" value="VPS39/TGFA1_Znf"/>
</dbReference>
<dbReference type="EMBL" id="CAJVPP010000074">
    <property type="protein sequence ID" value="CAG8439841.1"/>
    <property type="molecule type" value="Genomic_DNA"/>
</dbReference>
<gene>
    <name evidence="4" type="ORF">FMOSSE_LOCUS717</name>
</gene>
<dbReference type="GO" id="GO:0034058">
    <property type="term" value="P:endosomal vesicle fusion"/>
    <property type="evidence" value="ECO:0007669"/>
    <property type="project" value="TreeGrafter"/>
</dbReference>
<sequence>MTFGQFVSSTGEAIRGIIQWEGLPRAISVEFPYVVALLRNNTIEIHDITELKLVQREVLSSKSKTISTGPGIKVQVAGLIDKLKLESGYLLNEDNSSSQLDNNTSSDVDGLQILTGSSSNQSNFLATIPTRLIIAGSESVVALTATPLIVQADSMLDSSARIDEAVELARQAMKTSTPDNVHSEIMRHESNYILQKSGFLYLGETLFEMAFPLFEEGGIDPRLLIQLFGNLREIICYDNNFTVYSGVKTIIKRLGAIDDIVSRSLVKNYDPHIKPDLESSHATKELRKVLIKNAKEMLQKFLTKYREQRRDKGKTLKPDKRNILRAVDNALLRLYAESNSEQLNSLLENSNECVLELSEKILFDNKKYYPLALLYKDNKEYKKSLELWKKIFEEDHPDKDGPNCLKQMANLLRKLDDHDIVLEYANWITKHDEVIGAQIFIQPNLRRSLLIEPSLVLDQLRTVGKNGLKLYLEYLVIQRKSQEEQHHTELALLYVEELETILQSNEAKEDLLSQGRATLITFLQSSTRYNAKLILNKLLEIQILKAELAVVYGKLDDHEKALHILVDDLRDYRGAEFYCLYAGRMIGIISAKKQSDNKSIEDKDLISTRRTLFSMLLKVYLQNGNEIIEKIINLLNTHAVYLDTNEVMESLPEFWSVEMLNEFLIRSLRQNYHEYREGQILKGLCRGENTMTSFELYQAYQAIGPIVINQNVSCSICKEYISGSDFMRQPNNDIVHVNCNNSEHRESNTAVSDPLSNQT</sequence>
<comment type="caution">
    <text evidence="4">The sequence shown here is derived from an EMBL/GenBank/DDBJ whole genome shotgun (WGS) entry which is preliminary data.</text>
</comment>
<dbReference type="InterPro" id="IPR011990">
    <property type="entry name" value="TPR-like_helical_dom_sf"/>
</dbReference>
<protein>
    <submittedName>
        <fullName evidence="4">14430_t:CDS:1</fullName>
    </submittedName>
</protein>
<dbReference type="GO" id="GO:0006914">
    <property type="term" value="P:autophagy"/>
    <property type="evidence" value="ECO:0007669"/>
    <property type="project" value="TreeGrafter"/>
</dbReference>
<accession>A0A9N8V7D7</accession>
<evidence type="ECO:0000313" key="5">
    <source>
        <dbReference type="Proteomes" id="UP000789375"/>
    </source>
</evidence>
<evidence type="ECO:0000259" key="2">
    <source>
        <dbReference type="Pfam" id="PF10366"/>
    </source>
</evidence>
<dbReference type="InterPro" id="IPR000547">
    <property type="entry name" value="Clathrin_H-chain/VPS_repeat"/>
</dbReference>
<keyword evidence="5" id="KW-1185">Reference proteome</keyword>
<dbReference type="SUPFAM" id="SSF48452">
    <property type="entry name" value="TPR-like"/>
    <property type="match status" value="1"/>
</dbReference>